<dbReference type="EMBL" id="CAXITT010001204">
    <property type="protein sequence ID" value="CAL1548181.1"/>
    <property type="molecule type" value="Genomic_DNA"/>
</dbReference>
<feature type="non-terminal residue" evidence="4">
    <location>
        <position position="1"/>
    </location>
</feature>
<dbReference type="InterPro" id="IPR036770">
    <property type="entry name" value="Ankyrin_rpt-contain_sf"/>
</dbReference>
<dbReference type="PANTHER" id="PTHR24141">
    <property type="entry name" value="2-5A-DEPENDENT RIBONUCLEASE"/>
    <property type="match status" value="1"/>
</dbReference>
<evidence type="ECO:0000256" key="2">
    <source>
        <dbReference type="ARBA" id="ARBA00023043"/>
    </source>
</evidence>
<evidence type="ECO:0000256" key="3">
    <source>
        <dbReference type="PROSITE-ProRule" id="PRU00023"/>
    </source>
</evidence>
<reference evidence="4 5" key="1">
    <citation type="submission" date="2024-04" db="EMBL/GenBank/DDBJ databases">
        <authorList>
            <consortium name="Genoscope - CEA"/>
            <person name="William W."/>
        </authorList>
    </citation>
    <scope>NUCLEOTIDE SEQUENCE [LARGE SCALE GENOMIC DNA]</scope>
</reference>
<keyword evidence="1" id="KW-0677">Repeat</keyword>
<dbReference type="InterPro" id="IPR002110">
    <property type="entry name" value="Ankyrin_rpt"/>
</dbReference>
<keyword evidence="2 3" id="KW-0040">ANK repeat</keyword>
<name>A0AAV2IPP0_LYMST</name>
<dbReference type="GO" id="GO:0006396">
    <property type="term" value="P:RNA processing"/>
    <property type="evidence" value="ECO:0007669"/>
    <property type="project" value="TreeGrafter"/>
</dbReference>
<evidence type="ECO:0000313" key="4">
    <source>
        <dbReference type="EMBL" id="CAL1548181.1"/>
    </source>
</evidence>
<dbReference type="PROSITE" id="PS50297">
    <property type="entry name" value="ANK_REP_REGION"/>
    <property type="match status" value="3"/>
</dbReference>
<feature type="repeat" description="ANK" evidence="3">
    <location>
        <begin position="102"/>
        <end position="134"/>
    </location>
</feature>
<feature type="repeat" description="ANK" evidence="3">
    <location>
        <begin position="168"/>
        <end position="213"/>
    </location>
</feature>
<dbReference type="GO" id="GO:0004540">
    <property type="term" value="F:RNA nuclease activity"/>
    <property type="evidence" value="ECO:0007669"/>
    <property type="project" value="TreeGrafter"/>
</dbReference>
<dbReference type="PROSITE" id="PS50088">
    <property type="entry name" value="ANK_REPEAT"/>
    <property type="match status" value="5"/>
</dbReference>
<dbReference type="PANTHER" id="PTHR24141:SF1">
    <property type="entry name" value="2-5A-DEPENDENT RIBONUCLEASE"/>
    <property type="match status" value="1"/>
</dbReference>
<keyword evidence="5" id="KW-1185">Reference proteome</keyword>
<organism evidence="4 5">
    <name type="scientific">Lymnaea stagnalis</name>
    <name type="common">Great pond snail</name>
    <name type="synonym">Helix stagnalis</name>
    <dbReference type="NCBI Taxonomy" id="6523"/>
    <lineage>
        <taxon>Eukaryota</taxon>
        <taxon>Metazoa</taxon>
        <taxon>Spiralia</taxon>
        <taxon>Lophotrochozoa</taxon>
        <taxon>Mollusca</taxon>
        <taxon>Gastropoda</taxon>
        <taxon>Heterobranchia</taxon>
        <taxon>Euthyneura</taxon>
        <taxon>Panpulmonata</taxon>
        <taxon>Hygrophila</taxon>
        <taxon>Lymnaeoidea</taxon>
        <taxon>Lymnaeidae</taxon>
        <taxon>Lymnaea</taxon>
    </lineage>
</organism>
<gene>
    <name evidence="4" type="ORF">GSLYS_00021498001</name>
</gene>
<feature type="repeat" description="ANK" evidence="3">
    <location>
        <begin position="6"/>
        <end position="38"/>
    </location>
</feature>
<evidence type="ECO:0000256" key="1">
    <source>
        <dbReference type="ARBA" id="ARBA00022737"/>
    </source>
</evidence>
<dbReference type="SUPFAM" id="SSF48403">
    <property type="entry name" value="Ankyrin repeat"/>
    <property type="match status" value="2"/>
</dbReference>
<feature type="repeat" description="ANK" evidence="3">
    <location>
        <begin position="39"/>
        <end position="71"/>
    </location>
</feature>
<protein>
    <submittedName>
        <fullName evidence="4">Uncharacterized protein</fullName>
    </submittedName>
</protein>
<dbReference type="Pfam" id="PF12796">
    <property type="entry name" value="Ank_2"/>
    <property type="match status" value="2"/>
</dbReference>
<accession>A0AAV2IPP0</accession>
<evidence type="ECO:0000313" key="5">
    <source>
        <dbReference type="Proteomes" id="UP001497497"/>
    </source>
</evidence>
<dbReference type="AlphaFoldDB" id="A0AAV2IPP0"/>
<dbReference type="Pfam" id="PF00023">
    <property type="entry name" value="Ank"/>
    <property type="match status" value="1"/>
</dbReference>
<feature type="non-terminal residue" evidence="4">
    <location>
        <position position="402"/>
    </location>
</feature>
<dbReference type="SMART" id="SM00248">
    <property type="entry name" value="ANK"/>
    <property type="match status" value="7"/>
</dbReference>
<dbReference type="Gene3D" id="1.25.40.20">
    <property type="entry name" value="Ankyrin repeat-containing domain"/>
    <property type="match status" value="3"/>
</dbReference>
<feature type="repeat" description="ANK" evidence="3">
    <location>
        <begin position="135"/>
        <end position="167"/>
    </location>
</feature>
<sequence>NIQSENGNTALMRALKHGFQNVAKVLLAAEADVNIRNKRGENALLMAAKSGCTETVKLLMEAGADPLSLTKFGNTGLSLAGNKDIAELFVQAGADVNLRNMHGQTPMHCAVKRRKYDVLNLLLQHGANVNMKDLYGDTPLIAALKVSEVSLILRLLAAKANVNLQNKKGKTALMYATSISILIRFQTKMQRIVRLRILDLLLQHGADANLKDNIGRTALMYTYSRTNQKDYGHKLVKRGADLEAEDYQGRTTLTQVLLAWGMSSKVIELLKLGAKPVLKSKYRDILIQRCPTVFVELCLCHGNYDLLRYILANCYVSNKDLTYIRLRQNQSNMYTLPARFGPDHSKIDALIQRAACQPWPLVNLAFIAASTMMGESPEREARIGNSQLPNPLKDMLMFRTEI</sequence>
<comment type="caution">
    <text evidence="4">The sequence shown here is derived from an EMBL/GenBank/DDBJ whole genome shotgun (WGS) entry which is preliminary data.</text>
</comment>
<dbReference type="Proteomes" id="UP001497497">
    <property type="component" value="Unassembled WGS sequence"/>
</dbReference>
<proteinExistence type="predicted"/>
<dbReference type="PRINTS" id="PR01415">
    <property type="entry name" value="ANKYRIN"/>
</dbReference>
<dbReference type="GO" id="GO:0003723">
    <property type="term" value="F:RNA binding"/>
    <property type="evidence" value="ECO:0007669"/>
    <property type="project" value="TreeGrafter"/>
</dbReference>